<keyword evidence="5 7" id="KW-1133">Transmembrane helix</keyword>
<keyword evidence="2" id="KW-1003">Cell membrane</keyword>
<comment type="subunit">
    <text evidence="7">The complex comprises the extracytoplasmic solute receptor protein and the two transmembrane proteins.</text>
</comment>
<feature type="transmembrane region" description="Helical" evidence="7">
    <location>
        <begin position="34"/>
        <end position="59"/>
    </location>
</feature>
<feature type="domain" description="TRAP C4-dicarboxylate transport system permease DctM subunit" evidence="8">
    <location>
        <begin position="8"/>
        <end position="421"/>
    </location>
</feature>
<organism evidence="9 10">
    <name type="scientific">Marinibaculum pumilum</name>
    <dbReference type="NCBI Taxonomy" id="1766165"/>
    <lineage>
        <taxon>Bacteria</taxon>
        <taxon>Pseudomonadati</taxon>
        <taxon>Pseudomonadota</taxon>
        <taxon>Alphaproteobacteria</taxon>
        <taxon>Rhodospirillales</taxon>
        <taxon>Rhodospirillaceae</taxon>
        <taxon>Marinibaculum</taxon>
    </lineage>
</organism>
<keyword evidence="4 7" id="KW-0812">Transmembrane</keyword>
<accession>A0ABV7LA14</accession>
<dbReference type="PANTHER" id="PTHR33362:SF5">
    <property type="entry name" value="C4-DICARBOXYLATE TRAP TRANSPORTER LARGE PERMEASE PROTEIN DCTM"/>
    <property type="match status" value="1"/>
</dbReference>
<evidence type="ECO:0000256" key="5">
    <source>
        <dbReference type="ARBA" id="ARBA00022989"/>
    </source>
</evidence>
<feature type="transmembrane region" description="Helical" evidence="7">
    <location>
        <begin position="275"/>
        <end position="296"/>
    </location>
</feature>
<comment type="subcellular location">
    <subcellularLocation>
        <location evidence="1 7">Cell inner membrane</location>
        <topology evidence="1 7">Multi-pass membrane protein</topology>
    </subcellularLocation>
</comment>
<comment type="caution">
    <text evidence="9">The sequence shown here is derived from an EMBL/GenBank/DDBJ whole genome shotgun (WGS) entry which is preliminary data.</text>
</comment>
<evidence type="ECO:0000256" key="1">
    <source>
        <dbReference type="ARBA" id="ARBA00004429"/>
    </source>
</evidence>
<dbReference type="EMBL" id="JBHRTR010000054">
    <property type="protein sequence ID" value="MFC3231472.1"/>
    <property type="molecule type" value="Genomic_DNA"/>
</dbReference>
<proteinExistence type="inferred from homology"/>
<feature type="transmembrane region" description="Helical" evidence="7">
    <location>
        <begin position="95"/>
        <end position="117"/>
    </location>
</feature>
<feature type="transmembrane region" description="Helical" evidence="7">
    <location>
        <begin position="138"/>
        <end position="164"/>
    </location>
</feature>
<dbReference type="RefSeq" id="WP_379906957.1">
    <property type="nucleotide sequence ID" value="NZ_JBHRTR010000054.1"/>
</dbReference>
<evidence type="ECO:0000256" key="6">
    <source>
        <dbReference type="ARBA" id="ARBA00023136"/>
    </source>
</evidence>
<keyword evidence="3 7" id="KW-0997">Cell inner membrane</keyword>
<keyword evidence="10" id="KW-1185">Reference proteome</keyword>
<comment type="similarity">
    <text evidence="7">Belongs to the TRAP transporter large permease family.</text>
</comment>
<comment type="caution">
    <text evidence="7">Lacks conserved residue(s) required for the propagation of feature annotation.</text>
</comment>
<feature type="transmembrane region" description="Helical" evidence="7">
    <location>
        <begin position="401"/>
        <end position="425"/>
    </location>
</feature>
<keyword evidence="6 7" id="KW-0472">Membrane</keyword>
<protein>
    <recommendedName>
        <fullName evidence="7">TRAP transporter large permease protein</fullName>
    </recommendedName>
</protein>
<feature type="transmembrane region" description="Helical" evidence="7">
    <location>
        <begin position="371"/>
        <end position="389"/>
    </location>
</feature>
<feature type="transmembrane region" description="Helical" evidence="7">
    <location>
        <begin position="221"/>
        <end position="239"/>
    </location>
</feature>
<dbReference type="InterPro" id="IPR004681">
    <property type="entry name" value="TRAP_DctM"/>
</dbReference>
<sequence length="431" mass="45887">MTLALVGFAALFIIILLRVPIAFAMAAVGFCGFAWILGIGPTLSMVGTTAFDAGLAYNLSVLPLFILMGNFVARAGLAGEIFHLAHVFLGRRPGGLAMATVVACGGFSAICGSSIATAATMSKVAIPSMRRYGYDESLACGSIAAGGTLGILIPPSVILVIYGVLTEESIGQLFAAGAIPGLLGILFYLAAVRWTVWRRPEAGPAAGPVAWSERWQALRNIWAVLLLFAVVIGGIYLGWFTPTEAAGIGAVGAFLFALARRRLTWPILYEILRESAVTTAMIFAILIGALIFTNFINFSGMPETMLDWIRGSDVSPLWVILAMMLCYLVLGCILESLSMILLTVPLFYPLVAEMGFSLIWFGILVVVVTEISLITPPVGLNVFVLKGFVPDVPVRRIFAGVLPFIAADVVRLALLLAVPALSLWLPDLLFG</sequence>
<dbReference type="PIRSF" id="PIRSF006066">
    <property type="entry name" value="HI0050"/>
    <property type="match status" value="1"/>
</dbReference>
<name>A0ABV7LA14_9PROT</name>
<evidence type="ECO:0000259" key="8">
    <source>
        <dbReference type="Pfam" id="PF06808"/>
    </source>
</evidence>
<dbReference type="NCBIfam" id="TIGR00786">
    <property type="entry name" value="dctM"/>
    <property type="match status" value="1"/>
</dbReference>
<evidence type="ECO:0000256" key="7">
    <source>
        <dbReference type="RuleBase" id="RU369079"/>
    </source>
</evidence>
<keyword evidence="7" id="KW-0813">Transport</keyword>
<dbReference type="InterPro" id="IPR010656">
    <property type="entry name" value="DctM"/>
</dbReference>
<feature type="transmembrane region" description="Helical" evidence="7">
    <location>
        <begin position="170"/>
        <end position="191"/>
    </location>
</feature>
<feature type="transmembrane region" description="Helical" evidence="7">
    <location>
        <begin position="316"/>
        <end position="334"/>
    </location>
</feature>
<dbReference type="Pfam" id="PF06808">
    <property type="entry name" value="DctM"/>
    <property type="match status" value="1"/>
</dbReference>
<comment type="function">
    <text evidence="7">Part of the tripartite ATP-independent periplasmic (TRAP) transport system.</text>
</comment>
<gene>
    <name evidence="9" type="ORF">ACFOGJ_29760</name>
</gene>
<reference evidence="10" key="1">
    <citation type="journal article" date="2019" name="Int. J. Syst. Evol. Microbiol.">
        <title>The Global Catalogue of Microorganisms (GCM) 10K type strain sequencing project: providing services to taxonomists for standard genome sequencing and annotation.</title>
        <authorList>
            <consortium name="The Broad Institute Genomics Platform"/>
            <consortium name="The Broad Institute Genome Sequencing Center for Infectious Disease"/>
            <person name="Wu L."/>
            <person name="Ma J."/>
        </authorList>
    </citation>
    <scope>NUCLEOTIDE SEQUENCE [LARGE SCALE GENOMIC DNA]</scope>
    <source>
        <strain evidence="10">KCTC 42964</strain>
    </source>
</reference>
<evidence type="ECO:0000256" key="4">
    <source>
        <dbReference type="ARBA" id="ARBA00022692"/>
    </source>
</evidence>
<evidence type="ECO:0000256" key="3">
    <source>
        <dbReference type="ARBA" id="ARBA00022519"/>
    </source>
</evidence>
<evidence type="ECO:0000256" key="2">
    <source>
        <dbReference type="ARBA" id="ARBA00022475"/>
    </source>
</evidence>
<evidence type="ECO:0000313" key="9">
    <source>
        <dbReference type="EMBL" id="MFC3231472.1"/>
    </source>
</evidence>
<dbReference type="Proteomes" id="UP001595528">
    <property type="component" value="Unassembled WGS sequence"/>
</dbReference>
<dbReference type="PANTHER" id="PTHR33362">
    <property type="entry name" value="SIALIC ACID TRAP TRANSPORTER PERMEASE PROTEIN SIAT-RELATED"/>
    <property type="match status" value="1"/>
</dbReference>
<evidence type="ECO:0000313" key="10">
    <source>
        <dbReference type="Proteomes" id="UP001595528"/>
    </source>
</evidence>